<proteinExistence type="predicted"/>
<evidence type="ECO:0000313" key="3">
    <source>
        <dbReference type="Proteomes" id="UP000604046"/>
    </source>
</evidence>
<organism evidence="2 3">
    <name type="scientific">Symbiodinium natans</name>
    <dbReference type="NCBI Taxonomy" id="878477"/>
    <lineage>
        <taxon>Eukaryota</taxon>
        <taxon>Sar</taxon>
        <taxon>Alveolata</taxon>
        <taxon>Dinophyceae</taxon>
        <taxon>Suessiales</taxon>
        <taxon>Symbiodiniaceae</taxon>
        <taxon>Symbiodinium</taxon>
    </lineage>
</organism>
<sequence>MASGPRAKAASLRPLLASPKSPKSRPPLKELSQLHRPPKCWPLSPRSQGSLGSQVALCAAKDLKRSFHKKASMPYAALFLADLRGSEYPLAPWKQPMCGSCDLMTMMMIGGLWFCWMQLWI</sequence>
<keyword evidence="3" id="KW-1185">Reference proteome</keyword>
<dbReference type="EMBL" id="CAJNDS010002191">
    <property type="protein sequence ID" value="CAE7366245.1"/>
    <property type="molecule type" value="Genomic_DNA"/>
</dbReference>
<dbReference type="Proteomes" id="UP000604046">
    <property type="component" value="Unassembled WGS sequence"/>
</dbReference>
<evidence type="ECO:0000313" key="2">
    <source>
        <dbReference type="EMBL" id="CAE7366245.1"/>
    </source>
</evidence>
<reference evidence="2" key="1">
    <citation type="submission" date="2021-02" db="EMBL/GenBank/DDBJ databases">
        <authorList>
            <person name="Dougan E. K."/>
            <person name="Rhodes N."/>
            <person name="Thang M."/>
            <person name="Chan C."/>
        </authorList>
    </citation>
    <scope>NUCLEOTIDE SEQUENCE</scope>
</reference>
<protein>
    <submittedName>
        <fullName evidence="2">Uncharacterized protein</fullName>
    </submittedName>
</protein>
<evidence type="ECO:0000256" key="1">
    <source>
        <dbReference type="SAM" id="MobiDB-lite"/>
    </source>
</evidence>
<accession>A0A812QDX1</accession>
<gene>
    <name evidence="2" type="ORF">SNAT2548_LOCUS19886</name>
</gene>
<name>A0A812QDX1_9DINO</name>
<comment type="caution">
    <text evidence="2">The sequence shown here is derived from an EMBL/GenBank/DDBJ whole genome shotgun (WGS) entry which is preliminary data.</text>
</comment>
<feature type="region of interest" description="Disordered" evidence="1">
    <location>
        <begin position="1"/>
        <end position="48"/>
    </location>
</feature>
<feature type="compositionally biased region" description="Low complexity" evidence="1">
    <location>
        <begin position="1"/>
        <end position="21"/>
    </location>
</feature>
<dbReference type="AlphaFoldDB" id="A0A812QDX1"/>